<sequence length="300" mass="32982">MATHRVGETNLSGSAPSNHHLPYAVLHGISPPAATFMYGNPKSLLIFSFSPHNTEFSGNQEGSAFDFGELEEAIVLQGVKIRNDEAKTCMLLSPSPCISFLPLMTFDRDFAFVILAALFTARPAATLEMFPSWPMRFQQTQRVVFSIFDHFFFINNLNTATSSLGSSKSGGESTDSGSAVNTLSSRAEAQLEPESPISIKPTSDHQAFDQKHLQFQHQQQLEMASDTSRLAGPSESQPAASKPPPEKGPMSQNNQEWQIIMIFTPACFFFIINCFNNSTPISITASEMLPQLSRTYQTVS</sequence>
<comment type="caution">
    <text evidence="2">The sequence shown here is derived from an EMBL/GenBank/DDBJ whole genome shotgun (WGS) entry which is preliminary data.</text>
</comment>
<protein>
    <submittedName>
        <fullName evidence="2">Transcription factor TGA9</fullName>
    </submittedName>
</protein>
<dbReference type="EMBL" id="QGNW01001674">
    <property type="protein sequence ID" value="RVW33512.1"/>
    <property type="molecule type" value="Genomic_DNA"/>
</dbReference>
<evidence type="ECO:0000313" key="4">
    <source>
        <dbReference type="Proteomes" id="UP000288805"/>
    </source>
</evidence>
<dbReference type="Proteomes" id="UP000288805">
    <property type="component" value="Unassembled WGS sequence"/>
</dbReference>
<dbReference type="AlphaFoldDB" id="A0A438DDH1"/>
<feature type="compositionally biased region" description="Basic and acidic residues" evidence="1">
    <location>
        <begin position="202"/>
        <end position="212"/>
    </location>
</feature>
<name>A0A438DDH1_VITVI</name>
<dbReference type="EMBL" id="QGNW01000188">
    <property type="protein sequence ID" value="RVW86995.1"/>
    <property type="molecule type" value="Genomic_DNA"/>
</dbReference>
<feature type="compositionally biased region" description="Polar residues" evidence="1">
    <location>
        <begin position="174"/>
        <end position="187"/>
    </location>
</feature>
<reference evidence="2 4" key="1">
    <citation type="journal article" date="2018" name="PLoS Genet.">
        <title>Population sequencing reveals clonal diversity and ancestral inbreeding in the grapevine cultivar Chardonnay.</title>
        <authorList>
            <person name="Roach M.J."/>
            <person name="Johnson D.L."/>
            <person name="Bohlmann J."/>
            <person name="van Vuuren H.J."/>
            <person name="Jones S.J."/>
            <person name="Pretorius I.S."/>
            <person name="Schmidt S.A."/>
            <person name="Borneman A.R."/>
        </authorList>
    </citation>
    <scope>NUCLEOTIDE SEQUENCE [LARGE SCALE GENOMIC DNA]</scope>
    <source>
        <strain evidence="4">cv. Chardonnay</strain>
        <strain evidence="2">I10V1</strain>
        <tissue evidence="2">Leaf</tissue>
    </source>
</reference>
<gene>
    <name evidence="2" type="primary">TGA9_3</name>
    <name evidence="3" type="synonym">TGA9_2</name>
    <name evidence="3" type="ORF">CK203_043495</name>
    <name evidence="2" type="ORF">CK203_105399</name>
</gene>
<proteinExistence type="predicted"/>
<feature type="compositionally biased region" description="Low complexity" evidence="1">
    <location>
        <begin position="163"/>
        <end position="173"/>
    </location>
</feature>
<evidence type="ECO:0000256" key="1">
    <source>
        <dbReference type="SAM" id="MobiDB-lite"/>
    </source>
</evidence>
<evidence type="ECO:0000313" key="3">
    <source>
        <dbReference type="EMBL" id="RVW86995.1"/>
    </source>
</evidence>
<accession>A0A438DDH1</accession>
<evidence type="ECO:0000313" key="2">
    <source>
        <dbReference type="EMBL" id="RVW33512.1"/>
    </source>
</evidence>
<organism evidence="2 4">
    <name type="scientific">Vitis vinifera</name>
    <name type="common">Grape</name>
    <dbReference type="NCBI Taxonomy" id="29760"/>
    <lineage>
        <taxon>Eukaryota</taxon>
        <taxon>Viridiplantae</taxon>
        <taxon>Streptophyta</taxon>
        <taxon>Embryophyta</taxon>
        <taxon>Tracheophyta</taxon>
        <taxon>Spermatophyta</taxon>
        <taxon>Magnoliopsida</taxon>
        <taxon>eudicotyledons</taxon>
        <taxon>Gunneridae</taxon>
        <taxon>Pentapetalae</taxon>
        <taxon>rosids</taxon>
        <taxon>Vitales</taxon>
        <taxon>Vitaceae</taxon>
        <taxon>Viteae</taxon>
        <taxon>Vitis</taxon>
    </lineage>
</organism>
<feature type="region of interest" description="Disordered" evidence="1">
    <location>
        <begin position="163"/>
        <end position="252"/>
    </location>
</feature>